<dbReference type="PANTHER" id="PTHR31306">
    <property type="entry name" value="ALPHA-1,6-MANNOSYLTRANSFERASE MNN11-RELATED"/>
    <property type="match status" value="1"/>
</dbReference>
<dbReference type="GO" id="GO:0006487">
    <property type="term" value="P:protein N-linked glycosylation"/>
    <property type="evidence" value="ECO:0007669"/>
    <property type="project" value="TreeGrafter"/>
</dbReference>
<keyword evidence="5" id="KW-1185">Reference proteome</keyword>
<dbReference type="VEuPathDB" id="AmoebaDB:NF0085970"/>
<dbReference type="AlphaFoldDB" id="A0A6A5C608"/>
<dbReference type="OrthoDB" id="407658at2759"/>
<proteinExistence type="inferred from homology"/>
<dbReference type="Gene3D" id="3.90.550.10">
    <property type="entry name" value="Spore Coat Polysaccharide Biosynthesis Protein SpsA, Chain A"/>
    <property type="match status" value="1"/>
</dbReference>
<dbReference type="InterPro" id="IPR008630">
    <property type="entry name" value="Glyco_trans_34"/>
</dbReference>
<organism evidence="4 5">
    <name type="scientific">Naegleria fowleri</name>
    <name type="common">Brain eating amoeba</name>
    <dbReference type="NCBI Taxonomy" id="5763"/>
    <lineage>
        <taxon>Eukaryota</taxon>
        <taxon>Discoba</taxon>
        <taxon>Heterolobosea</taxon>
        <taxon>Tetramitia</taxon>
        <taxon>Eutetramitia</taxon>
        <taxon>Vahlkampfiidae</taxon>
        <taxon>Naegleria</taxon>
    </lineage>
</organism>
<keyword evidence="3" id="KW-0808">Transferase</keyword>
<dbReference type="InterPro" id="IPR029044">
    <property type="entry name" value="Nucleotide-diphossugar_trans"/>
</dbReference>
<dbReference type="GO" id="GO:0000139">
    <property type="term" value="C:Golgi membrane"/>
    <property type="evidence" value="ECO:0007669"/>
    <property type="project" value="TreeGrafter"/>
</dbReference>
<dbReference type="EMBL" id="VFQX01000009">
    <property type="protein sequence ID" value="KAF0982262.1"/>
    <property type="molecule type" value="Genomic_DNA"/>
</dbReference>
<name>A0A6A5C608_NAEFO</name>
<dbReference type="OMA" id="YDINAGI"/>
<dbReference type="Pfam" id="PF05637">
    <property type="entry name" value="Glyco_transf_34"/>
    <property type="match status" value="1"/>
</dbReference>
<evidence type="ECO:0000256" key="3">
    <source>
        <dbReference type="ARBA" id="ARBA00022679"/>
    </source>
</evidence>
<evidence type="ECO:0000313" key="5">
    <source>
        <dbReference type="Proteomes" id="UP000444721"/>
    </source>
</evidence>
<dbReference type="VEuPathDB" id="AmoebaDB:FDP41_011192"/>
<dbReference type="GeneID" id="68118407"/>
<gene>
    <name evidence="4" type="ORF">FDP41_011192</name>
</gene>
<protein>
    <submittedName>
        <fullName evidence="4">Uncharacterized protein</fullName>
    </submittedName>
</protein>
<evidence type="ECO:0000256" key="2">
    <source>
        <dbReference type="ARBA" id="ARBA00022676"/>
    </source>
</evidence>
<comment type="similarity">
    <text evidence="1">Belongs to the glycosyltransferase 34 family.</text>
</comment>
<dbReference type="GO" id="GO:0016757">
    <property type="term" value="F:glycosyltransferase activity"/>
    <property type="evidence" value="ECO:0007669"/>
    <property type="project" value="UniProtKB-KW"/>
</dbReference>
<sequence length="252" mass="30267">MIFRREKSKSNIALVSFYTSDYHDIGSISTINKLFYAYKHGYDMIVYQQPFYKNSIFIKPAWNKIPMVEAQLENYEWVIWIDSDAIILRHELTLEDIIEISKKADWRKKDHKIDLIISYDINAGINSGIFFMRNSEWSRNVLRRVQTSWKYLPYSMHWYAEQTPFTMEIKYGLDEHVRVTYKRVLNAYLKDYSEGIAYIMHLAGCPKQKPKYCSGIMHEFYERWKTNNVTSVSDRQLLRRAEKDFELLMENK</sequence>
<dbReference type="PANTHER" id="PTHR31306:SF4">
    <property type="entry name" value="ALPHA-1,2-GALACTOSYLTRANSFERASE"/>
    <property type="match status" value="1"/>
</dbReference>
<evidence type="ECO:0000256" key="1">
    <source>
        <dbReference type="ARBA" id="ARBA00005664"/>
    </source>
</evidence>
<accession>A0A6A5C608</accession>
<dbReference type="SUPFAM" id="SSF53448">
    <property type="entry name" value="Nucleotide-diphospho-sugar transferases"/>
    <property type="match status" value="1"/>
</dbReference>
<dbReference type="RefSeq" id="XP_044566975.1">
    <property type="nucleotide sequence ID" value="XM_044701573.1"/>
</dbReference>
<evidence type="ECO:0000313" key="4">
    <source>
        <dbReference type="EMBL" id="KAF0982262.1"/>
    </source>
</evidence>
<reference evidence="4 5" key="1">
    <citation type="journal article" date="2019" name="Sci. Rep.">
        <title>Nanopore sequencing improves the draft genome of the human pathogenic amoeba Naegleria fowleri.</title>
        <authorList>
            <person name="Liechti N."/>
            <person name="Schurch N."/>
            <person name="Bruggmann R."/>
            <person name="Wittwer M."/>
        </authorList>
    </citation>
    <scope>NUCLEOTIDE SEQUENCE [LARGE SCALE GENOMIC DNA]</scope>
    <source>
        <strain evidence="4 5">ATCC 30894</strain>
    </source>
</reference>
<keyword evidence="2" id="KW-0328">Glycosyltransferase</keyword>
<dbReference type="VEuPathDB" id="AmoebaDB:NfTy_020890"/>
<comment type="caution">
    <text evidence="4">The sequence shown here is derived from an EMBL/GenBank/DDBJ whole genome shotgun (WGS) entry which is preliminary data.</text>
</comment>
<dbReference type="Proteomes" id="UP000444721">
    <property type="component" value="Unassembled WGS sequence"/>
</dbReference>